<dbReference type="GO" id="GO:0005524">
    <property type="term" value="F:ATP binding"/>
    <property type="evidence" value="ECO:0007669"/>
    <property type="project" value="UniProtKB-KW"/>
</dbReference>
<feature type="domain" description="UvrD-like helicase C-terminal" evidence="5">
    <location>
        <begin position="445"/>
        <end position="552"/>
    </location>
</feature>
<dbReference type="GO" id="GO:0016787">
    <property type="term" value="F:hydrolase activity"/>
    <property type="evidence" value="ECO:0007669"/>
    <property type="project" value="UniProtKB-KW"/>
</dbReference>
<dbReference type="RefSeq" id="WP_184676583.1">
    <property type="nucleotide sequence ID" value="NZ_JACHGY010000001.1"/>
</dbReference>
<name>A0A7X0H486_9BACT</name>
<gene>
    <name evidence="6" type="ORF">HNQ40_000787</name>
</gene>
<dbReference type="GO" id="GO:0005829">
    <property type="term" value="C:cytosol"/>
    <property type="evidence" value="ECO:0007669"/>
    <property type="project" value="TreeGrafter"/>
</dbReference>
<dbReference type="InterPro" id="IPR027417">
    <property type="entry name" value="P-loop_NTPase"/>
</dbReference>
<keyword evidence="3 6" id="KW-0347">Helicase</keyword>
<sequence length="577" mass="64950">MSDILAPNPAEVAAQRALDEVFHCIHEKKSFLLEAGAGAGKTYSLVKALQLIIEVDGVQLLRRHQRVACITYTNVATDEVTKRTDGHPAVYASTIHSFCWELCKGFQAVVRSEVINIAPLAEKLSEVGEIGGRRIGYELGHRRVTDTEILLHHDDVLKIMVALMERPKFRRIFAARFPVLFIDEYQDTDANFAISIIEKFVQTGDGPLVGLFGDSWQKIYRTGAGHLEHPNLQLIGKEANFRSAPDIVDVLNRIRPELPQQVSDPQAVGSASVFHSNGFAGTRRTGGHWGGDLPADDVHRYLSSLRSKLTTTGWDFSPDKTKILMLTHNVLAAEQCYSQILGVFEYNDSLLKKEDPHIAFLVDTVEPVCAAFSAGRFGDMFSVIGRKARYISTLAEKREWSRDIRRLVEIRTEATIGEVIDLLKTTRKPHLPNAVLRTERLLGQGTREEIDASRTLSQIEKLRSIPYSELIALADFINDHTPFSTKHGVKGAQFDNVLVVLGRGWNQYNWTQFLEWFPNRYSSSKENTYVRNRNLFYVACSRPKKNLALLFTQVLTQEALHTLEGLFGSENICSFRP</sequence>
<evidence type="ECO:0000256" key="1">
    <source>
        <dbReference type="ARBA" id="ARBA00022741"/>
    </source>
</evidence>
<dbReference type="PANTHER" id="PTHR11070">
    <property type="entry name" value="UVRD / RECB / PCRA DNA HELICASE FAMILY MEMBER"/>
    <property type="match status" value="1"/>
</dbReference>
<evidence type="ECO:0000259" key="5">
    <source>
        <dbReference type="Pfam" id="PF13361"/>
    </source>
</evidence>
<dbReference type="GO" id="GO:0003677">
    <property type="term" value="F:DNA binding"/>
    <property type="evidence" value="ECO:0007669"/>
    <property type="project" value="InterPro"/>
</dbReference>
<dbReference type="InterPro" id="IPR014017">
    <property type="entry name" value="DNA_helicase_UvrD-like_C"/>
</dbReference>
<organism evidence="6 7">
    <name type="scientific">Algisphaera agarilytica</name>
    <dbReference type="NCBI Taxonomy" id="1385975"/>
    <lineage>
        <taxon>Bacteria</taxon>
        <taxon>Pseudomonadati</taxon>
        <taxon>Planctomycetota</taxon>
        <taxon>Phycisphaerae</taxon>
        <taxon>Phycisphaerales</taxon>
        <taxon>Phycisphaeraceae</taxon>
        <taxon>Algisphaera</taxon>
    </lineage>
</organism>
<dbReference type="EMBL" id="JACHGY010000001">
    <property type="protein sequence ID" value="MBB6428981.1"/>
    <property type="molecule type" value="Genomic_DNA"/>
</dbReference>
<dbReference type="GO" id="GO:0000725">
    <property type="term" value="P:recombinational repair"/>
    <property type="evidence" value="ECO:0007669"/>
    <property type="project" value="TreeGrafter"/>
</dbReference>
<evidence type="ECO:0000256" key="2">
    <source>
        <dbReference type="ARBA" id="ARBA00022801"/>
    </source>
</evidence>
<evidence type="ECO:0000313" key="6">
    <source>
        <dbReference type="EMBL" id="MBB6428981.1"/>
    </source>
</evidence>
<dbReference type="Pfam" id="PF13361">
    <property type="entry name" value="UvrD_C"/>
    <property type="match status" value="1"/>
</dbReference>
<dbReference type="Gene3D" id="3.40.50.300">
    <property type="entry name" value="P-loop containing nucleotide triphosphate hydrolases"/>
    <property type="match status" value="2"/>
</dbReference>
<dbReference type="SUPFAM" id="SSF52540">
    <property type="entry name" value="P-loop containing nucleoside triphosphate hydrolases"/>
    <property type="match status" value="1"/>
</dbReference>
<dbReference type="GO" id="GO:0043138">
    <property type="term" value="F:3'-5' DNA helicase activity"/>
    <property type="evidence" value="ECO:0007669"/>
    <property type="project" value="TreeGrafter"/>
</dbReference>
<evidence type="ECO:0000313" key="7">
    <source>
        <dbReference type="Proteomes" id="UP000541810"/>
    </source>
</evidence>
<dbReference type="Proteomes" id="UP000541810">
    <property type="component" value="Unassembled WGS sequence"/>
</dbReference>
<dbReference type="PANTHER" id="PTHR11070:SF3">
    <property type="entry name" value="DNA 3'-5' HELICASE"/>
    <property type="match status" value="1"/>
</dbReference>
<comment type="caution">
    <text evidence="6">The sequence shown here is derived from an EMBL/GenBank/DDBJ whole genome shotgun (WGS) entry which is preliminary data.</text>
</comment>
<keyword evidence="4" id="KW-0067">ATP-binding</keyword>
<dbReference type="Pfam" id="PF13245">
    <property type="entry name" value="AAA_19"/>
    <property type="match status" value="1"/>
</dbReference>
<keyword evidence="1" id="KW-0547">Nucleotide-binding</keyword>
<keyword evidence="2 6" id="KW-0378">Hydrolase</keyword>
<dbReference type="InterPro" id="IPR000212">
    <property type="entry name" value="DNA_helicase_UvrD/REP"/>
</dbReference>
<protein>
    <submittedName>
        <fullName evidence="6">DNA helicase-2/ATP-dependent DNA helicase PcrA</fullName>
        <ecNumber evidence="6">3.6.4.12</ecNumber>
    </submittedName>
</protein>
<evidence type="ECO:0000256" key="3">
    <source>
        <dbReference type="ARBA" id="ARBA00022806"/>
    </source>
</evidence>
<dbReference type="EC" id="3.6.4.12" evidence="6"/>
<keyword evidence="7" id="KW-1185">Reference proteome</keyword>
<reference evidence="6 7" key="1">
    <citation type="submission" date="2020-08" db="EMBL/GenBank/DDBJ databases">
        <title>Genomic Encyclopedia of Type Strains, Phase IV (KMG-IV): sequencing the most valuable type-strain genomes for metagenomic binning, comparative biology and taxonomic classification.</title>
        <authorList>
            <person name="Goeker M."/>
        </authorList>
    </citation>
    <scope>NUCLEOTIDE SEQUENCE [LARGE SCALE GENOMIC DNA]</scope>
    <source>
        <strain evidence="6 7">DSM 103725</strain>
    </source>
</reference>
<dbReference type="AlphaFoldDB" id="A0A7X0H486"/>
<evidence type="ECO:0000256" key="4">
    <source>
        <dbReference type="ARBA" id="ARBA00022840"/>
    </source>
</evidence>
<accession>A0A7X0H486</accession>
<proteinExistence type="predicted"/>